<dbReference type="RefSeq" id="WP_090553989.1">
    <property type="nucleotide sequence ID" value="NZ_FNFP01000006.1"/>
</dbReference>
<keyword evidence="5 7" id="KW-1133">Transmembrane helix</keyword>
<dbReference type="PANTHER" id="PTHR43386">
    <property type="entry name" value="OLIGOPEPTIDE TRANSPORT SYSTEM PERMEASE PROTEIN APPC"/>
    <property type="match status" value="1"/>
</dbReference>
<dbReference type="AlphaFoldDB" id="A0A1G9GLB2"/>
<comment type="subcellular location">
    <subcellularLocation>
        <location evidence="1">Cell membrane</location>
        <topology evidence="1">Multi-pass membrane protein</topology>
    </subcellularLocation>
</comment>
<dbReference type="Proteomes" id="UP000198718">
    <property type="component" value="Unassembled WGS sequence"/>
</dbReference>
<feature type="transmembrane region" description="Helical" evidence="7">
    <location>
        <begin position="104"/>
        <end position="126"/>
    </location>
</feature>
<name>A0A1G9GLB2_9FIRM</name>
<evidence type="ECO:0000256" key="2">
    <source>
        <dbReference type="ARBA" id="ARBA00022448"/>
    </source>
</evidence>
<evidence type="ECO:0000313" key="9">
    <source>
        <dbReference type="EMBL" id="SDL01488.1"/>
    </source>
</evidence>
<sequence length="269" mass="30850">MKLYEKLENKKTITYILGFIIILGIVAPYITPYDSNDFSFQPLQTPSRQHLLGTNYMGQDIFSGLLIGFRVSVGIALSSALISTLFGTFLAVVCAYYEGIVEAVIIKITELFLILPEIIMIMIFAAFTRPGVSNIIFVISFFSWSRVTRIIRFKAKIAMRYDAIQYALLLKGGIFHIFIKLWKHIYPSVATMFIIQCSKAIMYEANLAFLGIGDPTIKSWGRIIRQAIDYEEIFLQHRYVWWLLPPAFCIVTFILLLSMLSFNVEDKYL</sequence>
<dbReference type="InterPro" id="IPR050366">
    <property type="entry name" value="BP-dependent_transpt_permease"/>
</dbReference>
<dbReference type="STRING" id="393762.SAMN05660472_02463"/>
<feature type="transmembrane region" description="Helical" evidence="7">
    <location>
        <begin position="239"/>
        <end position="262"/>
    </location>
</feature>
<dbReference type="GO" id="GO:0005886">
    <property type="term" value="C:plasma membrane"/>
    <property type="evidence" value="ECO:0007669"/>
    <property type="project" value="UniProtKB-SubCell"/>
</dbReference>
<dbReference type="InterPro" id="IPR035906">
    <property type="entry name" value="MetI-like_sf"/>
</dbReference>
<dbReference type="Gene3D" id="1.10.3720.10">
    <property type="entry name" value="MetI-like"/>
    <property type="match status" value="1"/>
</dbReference>
<feature type="transmembrane region" description="Helical" evidence="7">
    <location>
        <begin position="132"/>
        <end position="151"/>
    </location>
</feature>
<dbReference type="SUPFAM" id="SSF161098">
    <property type="entry name" value="MetI-like"/>
    <property type="match status" value="1"/>
</dbReference>
<evidence type="ECO:0000256" key="4">
    <source>
        <dbReference type="ARBA" id="ARBA00022692"/>
    </source>
</evidence>
<evidence type="ECO:0000256" key="6">
    <source>
        <dbReference type="ARBA" id="ARBA00023136"/>
    </source>
</evidence>
<evidence type="ECO:0000256" key="5">
    <source>
        <dbReference type="ARBA" id="ARBA00022989"/>
    </source>
</evidence>
<dbReference type="InterPro" id="IPR000515">
    <property type="entry name" value="MetI-like"/>
</dbReference>
<feature type="transmembrane region" description="Helical" evidence="7">
    <location>
        <begin position="75"/>
        <end position="97"/>
    </location>
</feature>
<dbReference type="PANTHER" id="PTHR43386:SF1">
    <property type="entry name" value="D,D-DIPEPTIDE TRANSPORT SYSTEM PERMEASE PROTEIN DDPC-RELATED"/>
    <property type="match status" value="1"/>
</dbReference>
<keyword evidence="4 7" id="KW-0812">Transmembrane</keyword>
<organism evidence="9 10">
    <name type="scientific">Natronincola ferrireducens</name>
    <dbReference type="NCBI Taxonomy" id="393762"/>
    <lineage>
        <taxon>Bacteria</taxon>
        <taxon>Bacillati</taxon>
        <taxon>Bacillota</taxon>
        <taxon>Clostridia</taxon>
        <taxon>Peptostreptococcales</taxon>
        <taxon>Natronincolaceae</taxon>
        <taxon>Natronincola</taxon>
    </lineage>
</organism>
<gene>
    <name evidence="9" type="ORF">SAMN05660472_02463</name>
</gene>
<keyword evidence="3" id="KW-1003">Cell membrane</keyword>
<keyword evidence="2" id="KW-0813">Transport</keyword>
<dbReference type="EMBL" id="FNFP01000006">
    <property type="protein sequence ID" value="SDL01488.1"/>
    <property type="molecule type" value="Genomic_DNA"/>
</dbReference>
<evidence type="ECO:0000256" key="1">
    <source>
        <dbReference type="ARBA" id="ARBA00004651"/>
    </source>
</evidence>
<protein>
    <submittedName>
        <fullName evidence="9">Peptide/nickel transport system permease protein</fullName>
    </submittedName>
</protein>
<keyword evidence="6 7" id="KW-0472">Membrane</keyword>
<evidence type="ECO:0000313" key="10">
    <source>
        <dbReference type="Proteomes" id="UP000198718"/>
    </source>
</evidence>
<keyword evidence="10" id="KW-1185">Reference proteome</keyword>
<evidence type="ECO:0000256" key="3">
    <source>
        <dbReference type="ARBA" id="ARBA00022475"/>
    </source>
</evidence>
<dbReference type="PROSITE" id="PS50928">
    <property type="entry name" value="ABC_TM1"/>
    <property type="match status" value="1"/>
</dbReference>
<reference evidence="9 10" key="1">
    <citation type="submission" date="2016-10" db="EMBL/GenBank/DDBJ databases">
        <authorList>
            <person name="de Groot N.N."/>
        </authorList>
    </citation>
    <scope>NUCLEOTIDE SEQUENCE [LARGE SCALE GENOMIC DNA]</scope>
    <source>
        <strain evidence="9 10">DSM 18346</strain>
    </source>
</reference>
<feature type="transmembrane region" description="Helical" evidence="7">
    <location>
        <begin position="12"/>
        <end position="30"/>
    </location>
</feature>
<evidence type="ECO:0000259" key="8">
    <source>
        <dbReference type="PROSITE" id="PS50928"/>
    </source>
</evidence>
<feature type="domain" description="ABC transmembrane type-1" evidence="8">
    <location>
        <begin position="69"/>
        <end position="261"/>
    </location>
</feature>
<dbReference type="OrthoDB" id="9783218at2"/>
<evidence type="ECO:0000256" key="7">
    <source>
        <dbReference type="SAM" id="Phobius"/>
    </source>
</evidence>
<proteinExistence type="predicted"/>
<dbReference type="GO" id="GO:0055085">
    <property type="term" value="P:transmembrane transport"/>
    <property type="evidence" value="ECO:0007669"/>
    <property type="project" value="InterPro"/>
</dbReference>
<accession>A0A1G9GLB2</accession>